<protein>
    <submittedName>
        <fullName evidence="1">Uncharacterized protein</fullName>
    </submittedName>
</protein>
<gene>
    <name evidence="1" type="ORF">FSS13T_21130</name>
</gene>
<accession>A0ABN0QF47</accession>
<dbReference type="EMBL" id="AVFO01000040">
    <property type="protein sequence ID" value="ESU24140.1"/>
    <property type="molecule type" value="Genomic_DNA"/>
</dbReference>
<sequence length="47" mass="5788">MFSIKPKKESQSNPAMNYLNISFKFIQEKKPKFRRKFKHQTQKRITE</sequence>
<dbReference type="Proteomes" id="UP000018234">
    <property type="component" value="Unassembled WGS sequence"/>
</dbReference>
<evidence type="ECO:0000313" key="2">
    <source>
        <dbReference type="Proteomes" id="UP000018234"/>
    </source>
</evidence>
<reference evidence="1 2" key="1">
    <citation type="submission" date="2013-08" db="EMBL/GenBank/DDBJ databases">
        <title>Flavobacterium saliperosum type strain genome sequencing.</title>
        <authorList>
            <person name="Lee K."/>
            <person name="Yi H."/>
            <person name="Park S."/>
            <person name="Chun J."/>
        </authorList>
    </citation>
    <scope>NUCLEOTIDE SEQUENCE [LARGE SCALE GENOMIC DNA]</scope>
    <source>
        <strain evidence="1 2">S13</strain>
    </source>
</reference>
<evidence type="ECO:0000313" key="1">
    <source>
        <dbReference type="EMBL" id="ESU24140.1"/>
    </source>
</evidence>
<comment type="caution">
    <text evidence="1">The sequence shown here is derived from an EMBL/GenBank/DDBJ whole genome shotgun (WGS) entry which is preliminary data.</text>
</comment>
<organism evidence="1 2">
    <name type="scientific">Flavobacterium saliperosum S13</name>
    <dbReference type="NCBI Taxonomy" id="1341155"/>
    <lineage>
        <taxon>Bacteria</taxon>
        <taxon>Pseudomonadati</taxon>
        <taxon>Bacteroidota</taxon>
        <taxon>Flavobacteriia</taxon>
        <taxon>Flavobacteriales</taxon>
        <taxon>Flavobacteriaceae</taxon>
        <taxon>Flavobacterium</taxon>
    </lineage>
</organism>
<name>A0ABN0QF47_9FLAO</name>
<keyword evidence="2" id="KW-1185">Reference proteome</keyword>
<proteinExistence type="predicted"/>